<dbReference type="SFLD" id="SFLDF00408">
    <property type="entry name" value="Diphthamide_biosynthesis_famil"/>
    <property type="match status" value="1"/>
</dbReference>
<dbReference type="PANTHER" id="PTHR10762:SF2">
    <property type="entry name" value="2-(3-AMINO-3-CARBOXYPROPYL)HISTIDINE SYNTHASE SUBUNIT 2"/>
    <property type="match status" value="1"/>
</dbReference>
<keyword evidence="5 10" id="KW-0479">Metal-binding</keyword>
<comment type="function">
    <text evidence="9">Required for the first step of diphthamide biosynthesis, a post-translational modification of histidine which occurs in elongation factor 2. DPH1 and DPH2 transfer a 3-amino-3-carboxypropyl (ACP) group from S-adenosyl-L-methionine (SAM) to a histidine residue, the reaction is assisted by a reduction system comprising DPH3 and a NADH-dependent reductase, predominantly CBR1. Facilitates the reduction of the catalytic iron-sulfur cluster found in the DPH1 subunit.</text>
</comment>
<evidence type="ECO:0000256" key="9">
    <source>
        <dbReference type="ARBA" id="ARBA00054092"/>
    </source>
</evidence>
<evidence type="ECO:0000313" key="13">
    <source>
        <dbReference type="Proteomes" id="UP000298030"/>
    </source>
</evidence>
<comment type="similarity">
    <text evidence="3 10">Belongs to the DPH1/DPH2 family. DPH2 subfamily.</text>
</comment>
<sequence length="505" mass="55146">MSTFSNAGQDVIQTTITLDSTHRRNQDIETFYEVARTADEIVNGNFKRIALQFPDELLGDSVPVFRALKGRIGPGREIYVLADTSYGSCCVDEVAAQHVDADAVVHYGYACLSQTSRLPVVYVFGKRDLDIEHATSSLVDLIDSEAGTILLKSDVIYSHLMPELATRLQTVLSSRGATVSYTPLPFKTLPASTNPVISPLPAPLTNERESELYSTVAYIGGETLALSNLLTTNSQSQVLSYDPATRTAKVESSRTNRMLMRRYAVVQKARDADVVGILVGTLGVASYLPLIKHIRALLSAHQKKSYTISVGKLNPAKLANFLEIECYVLVACPENSLIDAKEFYQPIVTPYELEVALGVGGRSWDGKYVLEFDQILRESGKFTSGEYMYDGEEESNQIRVEDEGVSSDEDPDQPVFSLITGKYRQAKRYGASAAASMGASNGDISSLVLRNQEDALTALPGSAAAQFLQMRTYQGLEVRLGEDEPSVLEQGRSGIARGYQTDKGA</sequence>
<evidence type="ECO:0000256" key="1">
    <source>
        <dbReference type="ARBA" id="ARBA00001966"/>
    </source>
</evidence>
<dbReference type="STRING" id="71717.A0A4Y7SSV6"/>
<dbReference type="InterPro" id="IPR016435">
    <property type="entry name" value="DPH1/DPH2"/>
</dbReference>
<dbReference type="GO" id="GO:0017183">
    <property type="term" value="P:protein histidyl modification to diphthamide"/>
    <property type="evidence" value="ECO:0007669"/>
    <property type="project" value="UniProtKB-UniPathway"/>
</dbReference>
<comment type="subcellular location">
    <subcellularLocation>
        <location evidence="10">Cytoplasm</location>
    </subcellularLocation>
</comment>
<evidence type="ECO:0000256" key="10">
    <source>
        <dbReference type="RuleBase" id="RU364133"/>
    </source>
</evidence>
<evidence type="ECO:0000313" key="12">
    <source>
        <dbReference type="EMBL" id="TEB24956.1"/>
    </source>
</evidence>
<keyword evidence="6 10" id="KW-0408">Iron</keyword>
<evidence type="ECO:0000256" key="7">
    <source>
        <dbReference type="ARBA" id="ARBA00023014"/>
    </source>
</evidence>
<evidence type="ECO:0000256" key="6">
    <source>
        <dbReference type="ARBA" id="ARBA00023004"/>
    </source>
</evidence>
<dbReference type="SFLD" id="SFLDS00032">
    <property type="entry name" value="Radical_SAM_3-amino-3-carboxyp"/>
    <property type="match status" value="1"/>
</dbReference>
<keyword evidence="13" id="KW-1185">Reference proteome</keyword>
<name>A0A4Y7SSV6_COPMI</name>
<dbReference type="FunFam" id="3.40.50.11840:FF:000002">
    <property type="entry name" value="2-(3-amino-3-carboxypropyl)histidine synthase subunit 2"/>
    <property type="match status" value="1"/>
</dbReference>
<feature type="region of interest" description="Disordered" evidence="11">
    <location>
        <begin position="484"/>
        <end position="505"/>
    </location>
</feature>
<dbReference type="FunFam" id="3.40.50.11860:FF:000001">
    <property type="entry name" value="2-(3-amino-3-carboxypropyl)histidine synthase subunit 2"/>
    <property type="match status" value="1"/>
</dbReference>
<dbReference type="Pfam" id="PF01866">
    <property type="entry name" value="Diphthamide_syn"/>
    <property type="match status" value="1"/>
</dbReference>
<comment type="cofactor">
    <cofactor evidence="1">
        <name>[4Fe-4S] cluster</name>
        <dbReference type="ChEBI" id="CHEBI:49883"/>
    </cofactor>
</comment>
<evidence type="ECO:0000256" key="2">
    <source>
        <dbReference type="ARBA" id="ARBA00005156"/>
    </source>
</evidence>
<dbReference type="InterPro" id="IPR042265">
    <property type="entry name" value="DPH1/DPH2_3"/>
</dbReference>
<organism evidence="12 13">
    <name type="scientific">Coprinellus micaceus</name>
    <name type="common">Glistening ink-cap mushroom</name>
    <name type="synonym">Coprinus micaceus</name>
    <dbReference type="NCBI Taxonomy" id="71717"/>
    <lineage>
        <taxon>Eukaryota</taxon>
        <taxon>Fungi</taxon>
        <taxon>Dikarya</taxon>
        <taxon>Basidiomycota</taxon>
        <taxon>Agaricomycotina</taxon>
        <taxon>Agaricomycetes</taxon>
        <taxon>Agaricomycetidae</taxon>
        <taxon>Agaricales</taxon>
        <taxon>Agaricineae</taxon>
        <taxon>Psathyrellaceae</taxon>
        <taxon>Coprinellus</taxon>
    </lineage>
</organism>
<comment type="subunit">
    <text evidence="8">Component of the 2-(3-amino-3-carboxypropyl)histidine synthase complex composed of DPH1, DPH2, DPH3 and a NADH-dependent reductase, predominantly CBR1.</text>
</comment>
<dbReference type="EMBL" id="QPFP01000061">
    <property type="protein sequence ID" value="TEB24956.1"/>
    <property type="molecule type" value="Genomic_DNA"/>
</dbReference>
<evidence type="ECO:0000256" key="11">
    <source>
        <dbReference type="SAM" id="MobiDB-lite"/>
    </source>
</evidence>
<keyword evidence="10" id="KW-0963">Cytoplasm</keyword>
<dbReference type="GO" id="GO:0090560">
    <property type="term" value="F:2-(3-amino-3-carboxypropyl)histidine synthase activity"/>
    <property type="evidence" value="ECO:0007669"/>
    <property type="project" value="InterPro"/>
</dbReference>
<proteinExistence type="inferred from homology"/>
<evidence type="ECO:0000256" key="4">
    <source>
        <dbReference type="ARBA" id="ARBA00021914"/>
    </source>
</evidence>
<accession>A0A4Y7SSV6</accession>
<dbReference type="InterPro" id="IPR042263">
    <property type="entry name" value="DPH1/DPH2_1"/>
</dbReference>
<evidence type="ECO:0000256" key="8">
    <source>
        <dbReference type="ARBA" id="ARBA00034128"/>
    </source>
</evidence>
<comment type="function">
    <text evidence="10">Required for the first step of diphthamide biosynthesis, a post-translational modification of histidine which occurs in elongation factor 2. DPH1 and DPH2 transfer a 3-amino-3-carboxypropyl (ACP) group from S-adenosyl-L-methionine (SAM) to a histidine residue, the reaction is assisted by a reduction system comprising DPH3 and a NADH-dependent reductase. Facilitates the reduction of the catalytic iron-sulfur cluster found in the DPH1 subunit.</text>
</comment>
<dbReference type="Gene3D" id="3.40.50.11840">
    <property type="entry name" value="Diphthamide synthesis DPH1/DPH2 domain 1"/>
    <property type="match status" value="1"/>
</dbReference>
<dbReference type="NCBIfam" id="TIGR00272">
    <property type="entry name" value="DPH2"/>
    <property type="match status" value="1"/>
</dbReference>
<dbReference type="Gene3D" id="3.40.50.11860">
    <property type="entry name" value="Diphthamide synthesis DPH1/DPH2 domain 3"/>
    <property type="match status" value="1"/>
</dbReference>
<keyword evidence="7 10" id="KW-0411">Iron-sulfur</keyword>
<evidence type="ECO:0000256" key="5">
    <source>
        <dbReference type="ARBA" id="ARBA00022723"/>
    </source>
</evidence>
<comment type="pathway">
    <text evidence="2 10">Protein modification; peptidyl-diphthamide biosynthesis.</text>
</comment>
<dbReference type="Proteomes" id="UP000298030">
    <property type="component" value="Unassembled WGS sequence"/>
</dbReference>
<evidence type="ECO:0000256" key="3">
    <source>
        <dbReference type="ARBA" id="ARBA00006179"/>
    </source>
</evidence>
<dbReference type="NCBIfam" id="TIGR00322">
    <property type="entry name" value="diphth2_R"/>
    <property type="match status" value="1"/>
</dbReference>
<dbReference type="GO" id="GO:0005737">
    <property type="term" value="C:cytoplasm"/>
    <property type="evidence" value="ECO:0007669"/>
    <property type="project" value="UniProtKB-SubCell"/>
</dbReference>
<comment type="caution">
    <text evidence="12">The sequence shown here is derived from an EMBL/GenBank/DDBJ whole genome shotgun (WGS) entry which is preliminary data.</text>
</comment>
<dbReference type="InterPro" id="IPR010014">
    <property type="entry name" value="DHP2"/>
</dbReference>
<dbReference type="OrthoDB" id="449241at2759"/>
<reference evidence="12 13" key="1">
    <citation type="journal article" date="2019" name="Nat. Ecol. Evol.">
        <title>Megaphylogeny resolves global patterns of mushroom evolution.</title>
        <authorList>
            <person name="Varga T."/>
            <person name="Krizsan K."/>
            <person name="Foldi C."/>
            <person name="Dima B."/>
            <person name="Sanchez-Garcia M."/>
            <person name="Sanchez-Ramirez S."/>
            <person name="Szollosi G.J."/>
            <person name="Szarkandi J.G."/>
            <person name="Papp V."/>
            <person name="Albert L."/>
            <person name="Andreopoulos W."/>
            <person name="Angelini C."/>
            <person name="Antonin V."/>
            <person name="Barry K.W."/>
            <person name="Bougher N.L."/>
            <person name="Buchanan P."/>
            <person name="Buyck B."/>
            <person name="Bense V."/>
            <person name="Catcheside P."/>
            <person name="Chovatia M."/>
            <person name="Cooper J."/>
            <person name="Damon W."/>
            <person name="Desjardin D."/>
            <person name="Finy P."/>
            <person name="Geml J."/>
            <person name="Haridas S."/>
            <person name="Hughes K."/>
            <person name="Justo A."/>
            <person name="Karasinski D."/>
            <person name="Kautmanova I."/>
            <person name="Kiss B."/>
            <person name="Kocsube S."/>
            <person name="Kotiranta H."/>
            <person name="LaButti K.M."/>
            <person name="Lechner B.E."/>
            <person name="Liimatainen K."/>
            <person name="Lipzen A."/>
            <person name="Lukacs Z."/>
            <person name="Mihaltcheva S."/>
            <person name="Morgado L.N."/>
            <person name="Niskanen T."/>
            <person name="Noordeloos M.E."/>
            <person name="Ohm R.A."/>
            <person name="Ortiz-Santana B."/>
            <person name="Ovrebo C."/>
            <person name="Racz N."/>
            <person name="Riley R."/>
            <person name="Savchenko A."/>
            <person name="Shiryaev A."/>
            <person name="Soop K."/>
            <person name="Spirin V."/>
            <person name="Szebenyi C."/>
            <person name="Tomsovsky M."/>
            <person name="Tulloss R.E."/>
            <person name="Uehling J."/>
            <person name="Grigoriev I.V."/>
            <person name="Vagvolgyi C."/>
            <person name="Papp T."/>
            <person name="Martin F.M."/>
            <person name="Miettinen O."/>
            <person name="Hibbett D.S."/>
            <person name="Nagy L.G."/>
        </authorList>
    </citation>
    <scope>NUCLEOTIDE SEQUENCE [LARGE SCALE GENOMIC DNA]</scope>
    <source>
        <strain evidence="12 13">FP101781</strain>
    </source>
</reference>
<dbReference type="AlphaFoldDB" id="A0A4Y7SSV6"/>
<dbReference type="SFLD" id="SFLDG01121">
    <property type="entry name" value="Diphthamide_biosynthesis"/>
    <property type="match status" value="1"/>
</dbReference>
<dbReference type="GO" id="GO:0051536">
    <property type="term" value="F:iron-sulfur cluster binding"/>
    <property type="evidence" value="ECO:0007669"/>
    <property type="project" value="UniProtKB-KW"/>
</dbReference>
<dbReference type="UniPathway" id="UPA00559"/>
<protein>
    <recommendedName>
        <fullName evidence="4 10">2-(3-amino-3-carboxypropyl)histidine synthase subunit 2</fullName>
    </recommendedName>
</protein>
<gene>
    <name evidence="12" type="ORF">FA13DRAFT_1756727</name>
</gene>
<dbReference type="GO" id="GO:0046872">
    <property type="term" value="F:metal ion binding"/>
    <property type="evidence" value="ECO:0007669"/>
    <property type="project" value="UniProtKB-KW"/>
</dbReference>
<dbReference type="PANTHER" id="PTHR10762">
    <property type="entry name" value="DIPHTHAMIDE BIOSYNTHESIS PROTEIN"/>
    <property type="match status" value="1"/>
</dbReference>